<reference evidence="5 6" key="1">
    <citation type="submission" date="2019-02" db="EMBL/GenBank/DDBJ databases">
        <title>WGS of Pseudoxanthomonas species novum from clinical isolates.</title>
        <authorList>
            <person name="Bernier A.-M."/>
            <person name="Bernard K."/>
            <person name="Vachon A."/>
        </authorList>
    </citation>
    <scope>NUCLEOTIDE SEQUENCE [LARGE SCALE GENOMIC DNA]</scope>
    <source>
        <strain evidence="5 6">NML171200</strain>
    </source>
</reference>
<dbReference type="PROSITE" id="PS51032">
    <property type="entry name" value="AP2_ERF"/>
    <property type="match status" value="1"/>
</dbReference>
<keyword evidence="1" id="KW-0805">Transcription regulation</keyword>
<evidence type="ECO:0000313" key="6">
    <source>
        <dbReference type="Proteomes" id="UP000292627"/>
    </source>
</evidence>
<dbReference type="InterPro" id="IPR003615">
    <property type="entry name" value="HNH_nuc"/>
</dbReference>
<keyword evidence="3" id="KW-0804">Transcription</keyword>
<protein>
    <recommendedName>
        <fullName evidence="4">AP2/ERF domain-containing protein</fullName>
    </recommendedName>
</protein>
<comment type="caution">
    <text evidence="5">The sequence shown here is derived from an EMBL/GenBank/DDBJ whole genome shotgun (WGS) entry which is preliminary data.</text>
</comment>
<sequence>MAKSNPYAWFPSPFAAQIRRKKVDRCALSRARFHPYFDTWEEARAWLQSRAVSELAKSAKALESDRKHLEKVLAMVAPSAAHSAPHAPVAAHAVDPADCKDLTAQPHERGHVRGPDTERIDLGRGMFALVDRSDLELIAGMKWRAMRIGGRHVYASCGKTPTILMHRLILNAQKGFVVDHINGDGLDNRRCNLRLCKQSQNIINRKRASSSGNPFKGISKTRHGKWRARIRVRGIRYWVSPACADPAKAADYYDAAAIAAFGEFACINFPHKHPEFGYRKAG</sequence>
<feature type="domain" description="AP2/ERF" evidence="4">
    <location>
        <begin position="214"/>
        <end position="270"/>
    </location>
</feature>
<dbReference type="Pfam" id="PF13392">
    <property type="entry name" value="HNH_3"/>
    <property type="match status" value="1"/>
</dbReference>
<dbReference type="GO" id="GO:0003677">
    <property type="term" value="F:DNA binding"/>
    <property type="evidence" value="ECO:0007669"/>
    <property type="project" value="UniProtKB-KW"/>
</dbReference>
<dbReference type="InterPro" id="IPR016177">
    <property type="entry name" value="DNA-bd_dom_sf"/>
</dbReference>
<dbReference type="GO" id="GO:0003700">
    <property type="term" value="F:DNA-binding transcription factor activity"/>
    <property type="evidence" value="ECO:0007669"/>
    <property type="project" value="InterPro"/>
</dbReference>
<accession>A0A4Q8L4Y1</accession>
<dbReference type="AlphaFoldDB" id="A0A4Q8L4Y1"/>
<dbReference type="InterPro" id="IPR044925">
    <property type="entry name" value="His-Me_finger_sf"/>
</dbReference>
<gene>
    <name evidence="5" type="ORF">EA660_18205</name>
</gene>
<dbReference type="EMBL" id="SHMC01000010">
    <property type="protein sequence ID" value="TAA20323.1"/>
    <property type="molecule type" value="Genomic_DNA"/>
</dbReference>
<evidence type="ECO:0000259" key="4">
    <source>
        <dbReference type="PROSITE" id="PS51032"/>
    </source>
</evidence>
<dbReference type="InterPro" id="IPR036955">
    <property type="entry name" value="AP2/ERF_dom_sf"/>
</dbReference>
<dbReference type="SUPFAM" id="SSF54171">
    <property type="entry name" value="DNA-binding domain"/>
    <property type="match status" value="1"/>
</dbReference>
<proteinExistence type="predicted"/>
<dbReference type="SMART" id="SM00380">
    <property type="entry name" value="AP2"/>
    <property type="match status" value="1"/>
</dbReference>
<dbReference type="OrthoDB" id="388551at2"/>
<name>A0A4Q8L4Y1_9GAMM</name>
<keyword evidence="2" id="KW-0238">DNA-binding</keyword>
<evidence type="ECO:0000313" key="5">
    <source>
        <dbReference type="EMBL" id="TAA20323.1"/>
    </source>
</evidence>
<dbReference type="RefSeq" id="WP_130552890.1">
    <property type="nucleotide sequence ID" value="NZ_SHMC01000010.1"/>
</dbReference>
<evidence type="ECO:0000256" key="2">
    <source>
        <dbReference type="ARBA" id="ARBA00023125"/>
    </source>
</evidence>
<dbReference type="SUPFAM" id="SSF54060">
    <property type="entry name" value="His-Me finger endonucleases"/>
    <property type="match status" value="1"/>
</dbReference>
<dbReference type="Proteomes" id="UP000292627">
    <property type="component" value="Unassembled WGS sequence"/>
</dbReference>
<dbReference type="InterPro" id="IPR001471">
    <property type="entry name" value="AP2/ERF_dom"/>
</dbReference>
<dbReference type="Gene3D" id="3.90.75.20">
    <property type="match status" value="1"/>
</dbReference>
<evidence type="ECO:0000256" key="1">
    <source>
        <dbReference type="ARBA" id="ARBA00023015"/>
    </source>
</evidence>
<organism evidence="5 6">
    <name type="scientific">Pseudoxanthomonas winnipegensis</name>
    <dbReference type="NCBI Taxonomy" id="2480810"/>
    <lineage>
        <taxon>Bacteria</taxon>
        <taxon>Pseudomonadati</taxon>
        <taxon>Pseudomonadota</taxon>
        <taxon>Gammaproteobacteria</taxon>
        <taxon>Lysobacterales</taxon>
        <taxon>Lysobacteraceae</taxon>
        <taxon>Pseudoxanthomonas</taxon>
    </lineage>
</organism>
<dbReference type="Gene3D" id="3.30.730.10">
    <property type="entry name" value="AP2/ERF domain"/>
    <property type="match status" value="1"/>
</dbReference>
<evidence type="ECO:0000256" key="3">
    <source>
        <dbReference type="ARBA" id="ARBA00023163"/>
    </source>
</evidence>